<feature type="domain" description="Thiamine pyrophosphate enzyme TPP-binding" evidence="3">
    <location>
        <begin position="52"/>
        <end position="158"/>
    </location>
</feature>
<dbReference type="GO" id="GO:0030976">
    <property type="term" value="F:thiamine pyrophosphate binding"/>
    <property type="evidence" value="ECO:0007669"/>
    <property type="project" value="InterPro"/>
</dbReference>
<comment type="caution">
    <text evidence="4">The sequence shown here is derived from an EMBL/GenBank/DDBJ whole genome shotgun (WGS) entry which is preliminary data.</text>
</comment>
<protein>
    <submittedName>
        <fullName evidence="4">Thiamine pyrophosphate-dependent acetolactate synthase large subunit-like protein</fullName>
    </submittedName>
</protein>
<keyword evidence="5" id="KW-1185">Reference proteome</keyword>
<evidence type="ECO:0000259" key="3">
    <source>
        <dbReference type="Pfam" id="PF02775"/>
    </source>
</evidence>
<evidence type="ECO:0000256" key="1">
    <source>
        <dbReference type="ARBA" id="ARBA00022793"/>
    </source>
</evidence>
<dbReference type="SUPFAM" id="SSF52518">
    <property type="entry name" value="Thiamin diphosphate-binding fold (THDP-binding)"/>
    <property type="match status" value="1"/>
</dbReference>
<dbReference type="GO" id="GO:0016831">
    <property type="term" value="F:carboxy-lyase activity"/>
    <property type="evidence" value="ECO:0007669"/>
    <property type="project" value="UniProtKB-KW"/>
</dbReference>
<dbReference type="InterPro" id="IPR029061">
    <property type="entry name" value="THDP-binding"/>
</dbReference>
<evidence type="ECO:0000313" key="4">
    <source>
        <dbReference type="EMBL" id="MBB5693840.1"/>
    </source>
</evidence>
<evidence type="ECO:0000256" key="2">
    <source>
        <dbReference type="ARBA" id="ARBA00023239"/>
    </source>
</evidence>
<name>A0A840Y2G4_9PROT</name>
<keyword evidence="1" id="KW-0210">Decarboxylase</keyword>
<dbReference type="PANTHER" id="PTHR42818:SF1">
    <property type="entry name" value="SULFOPYRUVATE DECARBOXYLASE"/>
    <property type="match status" value="1"/>
</dbReference>
<dbReference type="Proteomes" id="UP000580654">
    <property type="component" value="Unassembled WGS sequence"/>
</dbReference>
<reference evidence="4 5" key="1">
    <citation type="submission" date="2020-08" db="EMBL/GenBank/DDBJ databases">
        <title>Genomic Encyclopedia of Type Strains, Phase IV (KMG-IV): sequencing the most valuable type-strain genomes for metagenomic binning, comparative biology and taxonomic classification.</title>
        <authorList>
            <person name="Goeker M."/>
        </authorList>
    </citation>
    <scope>NUCLEOTIDE SEQUENCE [LARGE SCALE GENOMIC DNA]</scope>
    <source>
        <strain evidence="4 5">DSM 25622</strain>
    </source>
</reference>
<dbReference type="GO" id="GO:0044281">
    <property type="term" value="P:small molecule metabolic process"/>
    <property type="evidence" value="ECO:0007669"/>
    <property type="project" value="UniProtKB-ARBA"/>
</dbReference>
<dbReference type="RefSeq" id="WP_246418275.1">
    <property type="nucleotide sequence ID" value="NZ_JACIJD010000007.1"/>
</dbReference>
<dbReference type="AlphaFoldDB" id="A0A840Y2G4"/>
<accession>A0A840Y2G4</accession>
<dbReference type="Pfam" id="PF02775">
    <property type="entry name" value="TPP_enzyme_C"/>
    <property type="match status" value="1"/>
</dbReference>
<gene>
    <name evidence="4" type="ORF">FHS87_001877</name>
</gene>
<dbReference type="EMBL" id="JACIJD010000007">
    <property type="protein sequence ID" value="MBB5693840.1"/>
    <property type="molecule type" value="Genomic_DNA"/>
</dbReference>
<organism evidence="4 5">
    <name type="scientific">Muricoccus pecuniae</name>
    <dbReference type="NCBI Taxonomy" id="693023"/>
    <lineage>
        <taxon>Bacteria</taxon>
        <taxon>Pseudomonadati</taxon>
        <taxon>Pseudomonadota</taxon>
        <taxon>Alphaproteobacteria</taxon>
        <taxon>Acetobacterales</taxon>
        <taxon>Roseomonadaceae</taxon>
        <taxon>Muricoccus</taxon>
    </lineage>
</organism>
<proteinExistence type="predicted"/>
<sequence length="202" mass="21030">MTGGDMAAPPALDRRAVVLEIMRGRRDLLVVASLGSPTYDLAAAGDHERNFYLWGAMGGATTFGLGLALAQPEVPVLVLVGDGECLMGLGALATIAVQRPANLSVVVLDNGLYGETGAQRSHTSGGLTDLAQVARACGIAETMRIETEAQVKELAERVGRLGAGPLVAVVRIGGEEKPRCIPSRDGVALKARMRRALGLDSM</sequence>
<dbReference type="Gene3D" id="3.40.50.970">
    <property type="match status" value="1"/>
</dbReference>
<dbReference type="PANTHER" id="PTHR42818">
    <property type="entry name" value="SULFOPYRUVATE DECARBOXYLASE SUBUNIT ALPHA"/>
    <property type="match status" value="1"/>
</dbReference>
<evidence type="ECO:0000313" key="5">
    <source>
        <dbReference type="Proteomes" id="UP000580654"/>
    </source>
</evidence>
<keyword evidence="2" id="KW-0456">Lyase</keyword>
<dbReference type="InterPro" id="IPR051818">
    <property type="entry name" value="TPP_dependent_decarboxylase"/>
</dbReference>
<dbReference type="InterPro" id="IPR011766">
    <property type="entry name" value="TPP_enzyme_TPP-bd"/>
</dbReference>